<dbReference type="Pfam" id="PF13380">
    <property type="entry name" value="CoA_binding_2"/>
    <property type="match status" value="1"/>
</dbReference>
<evidence type="ECO:0000313" key="2">
    <source>
        <dbReference type="EMBL" id="TCL40289.1"/>
    </source>
</evidence>
<dbReference type="OrthoDB" id="9804695at2"/>
<keyword evidence="3" id="KW-1185">Reference proteome</keyword>
<dbReference type="RefSeq" id="WP_132074991.1">
    <property type="nucleotide sequence ID" value="NZ_SLUI01000001.1"/>
</dbReference>
<evidence type="ECO:0000259" key="1">
    <source>
        <dbReference type="SMART" id="SM00881"/>
    </source>
</evidence>
<accession>A0A4R1Q2Q9</accession>
<dbReference type="Gene3D" id="3.40.50.720">
    <property type="entry name" value="NAD(P)-binding Rossmann-like Domain"/>
    <property type="match status" value="1"/>
</dbReference>
<dbReference type="AlphaFoldDB" id="A0A4R1Q2Q9"/>
<dbReference type="PANTHER" id="PTHR33303:SF2">
    <property type="entry name" value="COA-BINDING DOMAIN-CONTAINING PROTEIN"/>
    <property type="match status" value="1"/>
</dbReference>
<reference evidence="2 3" key="1">
    <citation type="submission" date="2019-03" db="EMBL/GenBank/DDBJ databases">
        <title>Genomic Encyclopedia of Type Strains, Phase IV (KMG-IV): sequencing the most valuable type-strain genomes for metagenomic binning, comparative biology and taxonomic classification.</title>
        <authorList>
            <person name="Goeker M."/>
        </authorList>
    </citation>
    <scope>NUCLEOTIDE SEQUENCE [LARGE SCALE GENOMIC DNA]</scope>
    <source>
        <strain evidence="2 3">DSM 15969</strain>
    </source>
</reference>
<protein>
    <recommendedName>
        <fullName evidence="1">CoA-binding domain-containing protein</fullName>
    </recommendedName>
</protein>
<proteinExistence type="predicted"/>
<dbReference type="Proteomes" id="UP000295063">
    <property type="component" value="Unassembled WGS sequence"/>
</dbReference>
<sequence length="135" mass="14849">MDKIAEALQLNNWAVVGATDNREKYGYKIFKFMKENGFNVYAVNPGVTEILGEKCYPTLGDLPVKPDAVDVVVPPRVGEQVMRDCAKLGISTVWLQPGADAASVVQTGEQLNLNVIHNSCIMVQARCNRIAQKEI</sequence>
<dbReference type="EMBL" id="SLUI01000001">
    <property type="protein sequence ID" value="TCL40289.1"/>
    <property type="molecule type" value="Genomic_DNA"/>
</dbReference>
<name>A0A4R1Q2Q9_9FIRM</name>
<dbReference type="PANTHER" id="PTHR33303">
    <property type="entry name" value="CYTOPLASMIC PROTEIN-RELATED"/>
    <property type="match status" value="1"/>
</dbReference>
<feature type="domain" description="CoA-binding" evidence="1">
    <location>
        <begin position="7"/>
        <end position="99"/>
    </location>
</feature>
<evidence type="ECO:0000313" key="3">
    <source>
        <dbReference type="Proteomes" id="UP000295063"/>
    </source>
</evidence>
<dbReference type="SUPFAM" id="SSF51735">
    <property type="entry name" value="NAD(P)-binding Rossmann-fold domains"/>
    <property type="match status" value="1"/>
</dbReference>
<comment type="caution">
    <text evidence="2">The sequence shown here is derived from an EMBL/GenBank/DDBJ whole genome shotgun (WGS) entry which is preliminary data.</text>
</comment>
<dbReference type="SMART" id="SM00881">
    <property type="entry name" value="CoA_binding"/>
    <property type="match status" value="1"/>
</dbReference>
<dbReference type="InterPro" id="IPR036291">
    <property type="entry name" value="NAD(P)-bd_dom_sf"/>
</dbReference>
<gene>
    <name evidence="2" type="ORF">EV210_101490</name>
</gene>
<dbReference type="InterPro" id="IPR003781">
    <property type="entry name" value="CoA-bd"/>
</dbReference>
<organism evidence="2 3">
    <name type="scientific">Anaerospora hongkongensis</name>
    <dbReference type="NCBI Taxonomy" id="244830"/>
    <lineage>
        <taxon>Bacteria</taxon>
        <taxon>Bacillati</taxon>
        <taxon>Bacillota</taxon>
        <taxon>Negativicutes</taxon>
        <taxon>Selenomonadales</taxon>
        <taxon>Sporomusaceae</taxon>
        <taxon>Anaerospora</taxon>
    </lineage>
</organism>